<dbReference type="SUPFAM" id="SSF50104">
    <property type="entry name" value="Translation proteins SH3-like domain"/>
    <property type="match status" value="1"/>
</dbReference>
<comment type="similarity">
    <text evidence="1 5">Belongs to the eukaryotic ribosomal protein eL21 family.</text>
</comment>
<dbReference type="Proteomes" id="UP000678237">
    <property type="component" value="Unassembled WGS sequence"/>
</dbReference>
<dbReference type="HAMAP" id="MF_00369">
    <property type="entry name" value="Ribosomal_eL21"/>
    <property type="match status" value="1"/>
</dbReference>
<evidence type="ECO:0000256" key="6">
    <source>
        <dbReference type="SAM" id="MobiDB-lite"/>
    </source>
</evidence>
<protein>
    <recommendedName>
        <fullName evidence="4 5">Large ribosomal subunit protein eL21</fullName>
    </recommendedName>
</protein>
<keyword evidence="2 5" id="KW-0689">Ribosomal protein</keyword>
<organism evidence="7 9">
    <name type="scientific">Candidatus Iainarchaeum sp</name>
    <dbReference type="NCBI Taxonomy" id="3101447"/>
    <lineage>
        <taxon>Archaea</taxon>
        <taxon>Candidatus Iainarchaeota</taxon>
        <taxon>Candidatus Iainarchaeia</taxon>
        <taxon>Candidatus Iainarchaeales</taxon>
        <taxon>Candidatus Iainarchaeaceae</taxon>
        <taxon>Candidatus Iainarchaeum</taxon>
    </lineage>
</organism>
<dbReference type="AlphaFoldDB" id="A0A7J4JGC5"/>
<evidence type="ECO:0000256" key="2">
    <source>
        <dbReference type="ARBA" id="ARBA00022980"/>
    </source>
</evidence>
<evidence type="ECO:0000256" key="3">
    <source>
        <dbReference type="ARBA" id="ARBA00023274"/>
    </source>
</evidence>
<evidence type="ECO:0000256" key="1">
    <source>
        <dbReference type="ARBA" id="ARBA00008427"/>
    </source>
</evidence>
<feature type="region of interest" description="Disordered" evidence="6">
    <location>
        <begin position="1"/>
        <end position="20"/>
    </location>
</feature>
<dbReference type="GO" id="GO:0006412">
    <property type="term" value="P:translation"/>
    <property type="evidence" value="ECO:0007669"/>
    <property type="project" value="UniProtKB-UniRule"/>
</dbReference>
<proteinExistence type="inferred from homology"/>
<dbReference type="Proteomes" id="UP000564964">
    <property type="component" value="Unassembled WGS sequence"/>
</dbReference>
<gene>
    <name evidence="5" type="primary">rpl21e</name>
    <name evidence="7" type="ORF">HA252_05395</name>
    <name evidence="8" type="ORF">J4203_06810</name>
</gene>
<sequence>MASKKARGVNAKTRNLKRGKGSKVSVNKLLLEIPAGAHVQVNIDSSIHSGMPHRRFQGKTGVVTGKRGRAYLMEVLQGNQSCKLIVNSAHLRVIRPVEASKAVKAEAMA</sequence>
<dbReference type="GO" id="GO:0005840">
    <property type="term" value="C:ribosome"/>
    <property type="evidence" value="ECO:0007669"/>
    <property type="project" value="UniProtKB-KW"/>
</dbReference>
<dbReference type="Pfam" id="PF01157">
    <property type="entry name" value="Ribosomal_L21e"/>
    <property type="match status" value="1"/>
</dbReference>
<reference evidence="8" key="3">
    <citation type="submission" date="2021-05" db="EMBL/GenBank/DDBJ databases">
        <title>Protein family content uncovers lineage relationships and bacterial pathway maintenance mechanisms in DPANN archaea.</title>
        <authorList>
            <person name="Castelle C.J."/>
            <person name="Meheust R."/>
            <person name="Jaffe A.L."/>
            <person name="Seitz K."/>
            <person name="Gong X."/>
            <person name="Baker B.J."/>
            <person name="Banfield J.F."/>
        </authorList>
    </citation>
    <scope>NUCLEOTIDE SEQUENCE</scope>
    <source>
        <strain evidence="8">RIFCSPLOWO2_01_FULL_58_19</strain>
    </source>
</reference>
<dbReference type="EMBL" id="JAGVWE010000005">
    <property type="protein sequence ID" value="MBS3063544.1"/>
    <property type="molecule type" value="Genomic_DNA"/>
</dbReference>
<dbReference type="InterPro" id="IPR022856">
    <property type="entry name" value="Ribosomal_eL21_arc"/>
</dbReference>
<reference evidence="9" key="1">
    <citation type="journal article" date="2020" name="bioRxiv">
        <title>A rank-normalized archaeal taxonomy based on genome phylogeny resolves widespread incomplete and uneven classifications.</title>
        <authorList>
            <person name="Rinke C."/>
            <person name="Chuvochina M."/>
            <person name="Mussig A.J."/>
            <person name="Chaumeil P.-A."/>
            <person name="Waite D.W."/>
            <person name="Whitman W.B."/>
            <person name="Parks D.H."/>
            <person name="Hugenholtz P."/>
        </authorList>
    </citation>
    <scope>NUCLEOTIDE SEQUENCE [LARGE SCALE GENOMIC DNA]</scope>
</reference>
<evidence type="ECO:0000313" key="8">
    <source>
        <dbReference type="EMBL" id="MBS3063544.1"/>
    </source>
</evidence>
<evidence type="ECO:0000313" key="7">
    <source>
        <dbReference type="EMBL" id="HIH16813.1"/>
    </source>
</evidence>
<dbReference type="InterPro" id="IPR036948">
    <property type="entry name" value="Ribosomal_eL21_sf"/>
</dbReference>
<accession>A0A7J4JGC5</accession>
<dbReference type="GO" id="GO:1990904">
    <property type="term" value="C:ribonucleoprotein complex"/>
    <property type="evidence" value="ECO:0007669"/>
    <property type="project" value="UniProtKB-KW"/>
</dbReference>
<dbReference type="GO" id="GO:0003735">
    <property type="term" value="F:structural constituent of ribosome"/>
    <property type="evidence" value="ECO:0007669"/>
    <property type="project" value="InterPro"/>
</dbReference>
<dbReference type="Gene3D" id="2.30.30.70">
    <property type="entry name" value="Ribosomal protein L21"/>
    <property type="match status" value="1"/>
</dbReference>
<evidence type="ECO:0000256" key="4">
    <source>
        <dbReference type="ARBA" id="ARBA00035219"/>
    </source>
</evidence>
<dbReference type="InterPro" id="IPR001147">
    <property type="entry name" value="Ribosomal_eL21"/>
</dbReference>
<dbReference type="InterPro" id="IPR008991">
    <property type="entry name" value="Translation_prot_SH3-like_sf"/>
</dbReference>
<evidence type="ECO:0000256" key="5">
    <source>
        <dbReference type="HAMAP-Rule" id="MF_00369"/>
    </source>
</evidence>
<dbReference type="EMBL" id="DUGH01000127">
    <property type="protein sequence ID" value="HIH16813.1"/>
    <property type="molecule type" value="Genomic_DNA"/>
</dbReference>
<name>A0A7J4JGC5_9ARCH</name>
<evidence type="ECO:0000313" key="9">
    <source>
        <dbReference type="Proteomes" id="UP000564964"/>
    </source>
</evidence>
<comment type="caution">
    <text evidence="7">The sequence shown here is derived from an EMBL/GenBank/DDBJ whole genome shotgun (WGS) entry which is preliminary data.</text>
</comment>
<reference evidence="8" key="2">
    <citation type="submission" date="2021-03" db="EMBL/GenBank/DDBJ databases">
        <authorList>
            <person name="Jaffe A."/>
        </authorList>
    </citation>
    <scope>NUCLEOTIDE SEQUENCE</scope>
    <source>
        <strain evidence="8">RIFCSPLOWO2_01_FULL_58_19</strain>
    </source>
</reference>
<keyword evidence="3 5" id="KW-0687">Ribonucleoprotein</keyword>